<feature type="region of interest" description="Disordered" evidence="1">
    <location>
        <begin position="108"/>
        <end position="143"/>
    </location>
</feature>
<feature type="transmembrane region" description="Helical" evidence="2">
    <location>
        <begin position="200"/>
        <end position="219"/>
    </location>
</feature>
<feature type="compositionally biased region" description="Low complexity" evidence="1">
    <location>
        <begin position="119"/>
        <end position="143"/>
    </location>
</feature>
<gene>
    <name evidence="3" type="ORF">FHR36_000181</name>
</gene>
<dbReference type="EMBL" id="JAMZDX010000001">
    <property type="protein sequence ID" value="MCP2307089.1"/>
    <property type="molecule type" value="Genomic_DNA"/>
</dbReference>
<keyword evidence="2" id="KW-0472">Membrane</keyword>
<keyword evidence="4" id="KW-1185">Reference proteome</keyword>
<evidence type="ECO:0000256" key="2">
    <source>
        <dbReference type="SAM" id="Phobius"/>
    </source>
</evidence>
<evidence type="ECO:0008006" key="5">
    <source>
        <dbReference type="Google" id="ProtNLM"/>
    </source>
</evidence>
<sequence>MAGGTWWRDAGSGSEGEGESVYVPRQAPAAPPPAPERAPERASERPAPPSFDKPLAPGGSGPAEGPAAPFRRSADDLRQAIESATTSGRRTDVTGAYPGWDLVYFDFRTNEPEPPAEPAAPATTGAAGDAEPPAAEAAPGPGGPAAVASGLLAGRRPAPLLLVGALALLAGAATGSLLAMLGGWGAVYLSRGLSDLTKKFAALGIPLATMTASAVWMWGRSQGRWGTALAAGGSAGQATWTAAPGVLRIAAVLSAGFVLALTLRRRAQPQ</sequence>
<name>A0ABT1IPQ2_9ACTN</name>
<organism evidence="3 4">
    <name type="scientific">Kitasatospora paracochleata</name>
    <dbReference type="NCBI Taxonomy" id="58354"/>
    <lineage>
        <taxon>Bacteria</taxon>
        <taxon>Bacillati</taxon>
        <taxon>Actinomycetota</taxon>
        <taxon>Actinomycetes</taxon>
        <taxon>Kitasatosporales</taxon>
        <taxon>Streptomycetaceae</taxon>
        <taxon>Kitasatospora</taxon>
    </lineage>
</organism>
<feature type="transmembrane region" description="Helical" evidence="2">
    <location>
        <begin position="160"/>
        <end position="188"/>
    </location>
</feature>
<evidence type="ECO:0000313" key="4">
    <source>
        <dbReference type="Proteomes" id="UP001206483"/>
    </source>
</evidence>
<proteinExistence type="predicted"/>
<keyword evidence="2" id="KW-0812">Transmembrane</keyword>
<dbReference type="RefSeq" id="WP_253792844.1">
    <property type="nucleotide sequence ID" value="NZ_BAAAUB010000031.1"/>
</dbReference>
<protein>
    <recommendedName>
        <fullName evidence="5">Integral membrane protein</fullName>
    </recommendedName>
</protein>
<comment type="caution">
    <text evidence="3">The sequence shown here is derived from an EMBL/GenBank/DDBJ whole genome shotgun (WGS) entry which is preliminary data.</text>
</comment>
<reference evidence="3 4" key="1">
    <citation type="submission" date="2022-06" db="EMBL/GenBank/DDBJ databases">
        <title>Sequencing the genomes of 1000 actinobacteria strains.</title>
        <authorList>
            <person name="Klenk H.-P."/>
        </authorList>
    </citation>
    <scope>NUCLEOTIDE SEQUENCE [LARGE SCALE GENOMIC DNA]</scope>
    <source>
        <strain evidence="3 4">DSM 41656</strain>
    </source>
</reference>
<evidence type="ECO:0000256" key="1">
    <source>
        <dbReference type="SAM" id="MobiDB-lite"/>
    </source>
</evidence>
<evidence type="ECO:0000313" key="3">
    <source>
        <dbReference type="EMBL" id="MCP2307089.1"/>
    </source>
</evidence>
<keyword evidence="2" id="KW-1133">Transmembrane helix</keyword>
<accession>A0ABT1IPQ2</accession>
<feature type="region of interest" description="Disordered" evidence="1">
    <location>
        <begin position="1"/>
        <end position="72"/>
    </location>
</feature>
<dbReference type="Proteomes" id="UP001206483">
    <property type="component" value="Unassembled WGS sequence"/>
</dbReference>
<feature type="transmembrane region" description="Helical" evidence="2">
    <location>
        <begin position="239"/>
        <end position="263"/>
    </location>
</feature>